<dbReference type="KEGG" id="jag:GJA_3841"/>
<dbReference type="Pfam" id="PF00496">
    <property type="entry name" value="SBP_bac_5"/>
    <property type="match status" value="1"/>
</dbReference>
<organism evidence="5 6">
    <name type="scientific">Janthinobacterium agaricidamnosum NBRC 102515 = DSM 9628</name>
    <dbReference type="NCBI Taxonomy" id="1349767"/>
    <lineage>
        <taxon>Bacteria</taxon>
        <taxon>Pseudomonadati</taxon>
        <taxon>Pseudomonadota</taxon>
        <taxon>Betaproteobacteria</taxon>
        <taxon>Burkholderiales</taxon>
        <taxon>Oxalobacteraceae</taxon>
        <taxon>Janthinobacterium</taxon>
    </lineage>
</organism>
<dbReference type="PATRIC" id="fig|1349767.4.peg.430"/>
<name>W0VAT8_9BURK</name>
<reference evidence="5 6" key="1">
    <citation type="journal article" date="2015" name="Genome Announc.">
        <title>Genome Sequence of Mushroom Soft-Rot Pathogen Janthinobacterium agaricidamnosum.</title>
        <authorList>
            <person name="Graupner K."/>
            <person name="Lackner G."/>
            <person name="Hertweck C."/>
        </authorList>
    </citation>
    <scope>NUCLEOTIDE SEQUENCE [LARGE SCALE GENOMIC DNA]</scope>
    <source>
        <strain evidence="6">NBRC 102515 / DSM 9628</strain>
    </source>
</reference>
<evidence type="ECO:0000259" key="4">
    <source>
        <dbReference type="Pfam" id="PF00496"/>
    </source>
</evidence>
<proteinExistence type="inferred from homology"/>
<dbReference type="OrthoDB" id="9801799at2"/>
<gene>
    <name evidence="5" type="ORF">GJA_3841</name>
</gene>
<keyword evidence="6" id="KW-1185">Reference proteome</keyword>
<dbReference type="CDD" id="cd08517">
    <property type="entry name" value="PBP2_NikA_DppA_OppA_like_13"/>
    <property type="match status" value="1"/>
</dbReference>
<dbReference type="PIRSF" id="PIRSF002741">
    <property type="entry name" value="MppA"/>
    <property type="match status" value="1"/>
</dbReference>
<dbReference type="EMBL" id="HG322949">
    <property type="protein sequence ID" value="CDG84453.1"/>
    <property type="molecule type" value="Genomic_DNA"/>
</dbReference>
<comment type="similarity">
    <text evidence="1">Belongs to the bacterial solute-binding protein 5 family.</text>
</comment>
<feature type="chain" id="PRO_5004797716" evidence="3">
    <location>
        <begin position="26"/>
        <end position="531"/>
    </location>
</feature>
<evidence type="ECO:0000313" key="5">
    <source>
        <dbReference type="EMBL" id="CDG84453.1"/>
    </source>
</evidence>
<accession>W0VAT8</accession>
<dbReference type="GO" id="GO:1904680">
    <property type="term" value="F:peptide transmembrane transporter activity"/>
    <property type="evidence" value="ECO:0007669"/>
    <property type="project" value="TreeGrafter"/>
</dbReference>
<dbReference type="InterPro" id="IPR039424">
    <property type="entry name" value="SBP_5"/>
</dbReference>
<dbReference type="GO" id="GO:0043190">
    <property type="term" value="C:ATP-binding cassette (ABC) transporter complex"/>
    <property type="evidence" value="ECO:0007669"/>
    <property type="project" value="InterPro"/>
</dbReference>
<protein>
    <submittedName>
        <fullName evidence="5">Bacterial extracellular solute-binding s, 5 Middle family protein</fullName>
    </submittedName>
</protein>
<dbReference type="InterPro" id="IPR000914">
    <property type="entry name" value="SBP_5_dom"/>
</dbReference>
<sequence length="531" mass="58207">MPSYLHRSCAAALFFLALASGAAPAAPVAGGTLNFVVTPEPPSLLNLATSAVPVLKVSSKVTEGLLAYDFNFNPTPQLATAWSISPDGKRYTFTLRRGVKWHDGKPFTSADVAFSLELLKKVHPRGKSTFANLAAVRTPDPYTAVLELSQPAPYLIKAFAASESPIVPRHIYQHGDALSNPNNIAPIGTGPFKFSKWVRGSYIEYLRNPDYWDKPRPYLDKIIVKFIPDAAGRAIAFENGSVDLGGDTPVPLGDLARLKTNPKLGLETSGYQFEAGPLRLEFNLDQPILGKLAVRQAIAHALQREIIKSAVFYGYATVIYGPILPASPYYSDSAAPYRFDLKQANALLDQAGYPRRAGGNRFTLTLDPLPIGDAPARTANYIKSALARIGIGVTIRAQDLPAYLKRIYTDRQFDFAVNGMSNLFDPTVGVQRLYWSQGFRQGVPFTNASHFSHPEVDRLFALAAVETDQARRLAQFTQIQQILARQLPDINLVGPQQVTLFNKRVHDHTPTPNGLDGNFATLYLTPMNLTP</sequence>
<dbReference type="PANTHER" id="PTHR30290:SF38">
    <property type="entry name" value="D,D-DIPEPTIDE-BINDING PERIPLASMIC PROTEIN DDPA-RELATED"/>
    <property type="match status" value="1"/>
</dbReference>
<dbReference type="Proteomes" id="UP000027604">
    <property type="component" value="Chromosome I"/>
</dbReference>
<evidence type="ECO:0000256" key="3">
    <source>
        <dbReference type="SAM" id="SignalP"/>
    </source>
</evidence>
<dbReference type="RefSeq" id="WP_038494816.1">
    <property type="nucleotide sequence ID" value="NZ_BCTH01000072.1"/>
</dbReference>
<dbReference type="Gene3D" id="3.40.190.10">
    <property type="entry name" value="Periplasmic binding protein-like II"/>
    <property type="match status" value="1"/>
</dbReference>
<dbReference type="AlphaFoldDB" id="W0VAT8"/>
<dbReference type="STRING" id="1349767.GJA_3841"/>
<evidence type="ECO:0000313" key="6">
    <source>
        <dbReference type="Proteomes" id="UP000027604"/>
    </source>
</evidence>
<evidence type="ECO:0000256" key="1">
    <source>
        <dbReference type="ARBA" id="ARBA00005695"/>
    </source>
</evidence>
<dbReference type="GO" id="GO:0015833">
    <property type="term" value="P:peptide transport"/>
    <property type="evidence" value="ECO:0007669"/>
    <property type="project" value="TreeGrafter"/>
</dbReference>
<dbReference type="eggNOG" id="COG0747">
    <property type="taxonomic scope" value="Bacteria"/>
</dbReference>
<dbReference type="SUPFAM" id="SSF53850">
    <property type="entry name" value="Periplasmic binding protein-like II"/>
    <property type="match status" value="1"/>
</dbReference>
<feature type="domain" description="Solute-binding protein family 5" evidence="4">
    <location>
        <begin position="74"/>
        <end position="435"/>
    </location>
</feature>
<feature type="signal peptide" evidence="3">
    <location>
        <begin position="1"/>
        <end position="25"/>
    </location>
</feature>
<dbReference type="InterPro" id="IPR030678">
    <property type="entry name" value="Peptide/Ni-bd"/>
</dbReference>
<evidence type="ECO:0000256" key="2">
    <source>
        <dbReference type="ARBA" id="ARBA00022729"/>
    </source>
</evidence>
<keyword evidence="2 3" id="KW-0732">Signal</keyword>
<dbReference type="GO" id="GO:0030288">
    <property type="term" value="C:outer membrane-bounded periplasmic space"/>
    <property type="evidence" value="ECO:0007669"/>
    <property type="project" value="UniProtKB-ARBA"/>
</dbReference>
<dbReference type="PANTHER" id="PTHR30290">
    <property type="entry name" value="PERIPLASMIC BINDING COMPONENT OF ABC TRANSPORTER"/>
    <property type="match status" value="1"/>
</dbReference>
<dbReference type="HOGENOM" id="CLU_017028_7_3_4"/>
<dbReference type="Gene3D" id="3.10.105.10">
    <property type="entry name" value="Dipeptide-binding Protein, Domain 3"/>
    <property type="match status" value="1"/>
</dbReference>